<dbReference type="PROSITE" id="PS50977">
    <property type="entry name" value="HTH_TETR_2"/>
    <property type="match status" value="1"/>
</dbReference>
<keyword evidence="3" id="KW-0804">Transcription</keyword>
<feature type="domain" description="HTH tetR-type" evidence="5">
    <location>
        <begin position="10"/>
        <end position="70"/>
    </location>
</feature>
<evidence type="ECO:0000256" key="4">
    <source>
        <dbReference type="PROSITE-ProRule" id="PRU00335"/>
    </source>
</evidence>
<feature type="DNA-binding region" description="H-T-H motif" evidence="4">
    <location>
        <begin position="33"/>
        <end position="52"/>
    </location>
</feature>
<keyword evidence="7" id="KW-1185">Reference proteome</keyword>
<dbReference type="SUPFAM" id="SSF48498">
    <property type="entry name" value="Tetracyclin repressor-like, C-terminal domain"/>
    <property type="match status" value="1"/>
</dbReference>
<accession>A0A2T8HY16</accession>
<proteinExistence type="predicted"/>
<dbReference type="SUPFAM" id="SSF46689">
    <property type="entry name" value="Homeodomain-like"/>
    <property type="match status" value="1"/>
</dbReference>
<evidence type="ECO:0000256" key="2">
    <source>
        <dbReference type="ARBA" id="ARBA00023125"/>
    </source>
</evidence>
<dbReference type="AlphaFoldDB" id="A0A2T8HY16"/>
<evidence type="ECO:0000256" key="1">
    <source>
        <dbReference type="ARBA" id="ARBA00023015"/>
    </source>
</evidence>
<organism evidence="6 7">
    <name type="scientific">Pararhodobacter oceanensis</name>
    <dbReference type="NCBI Taxonomy" id="2172121"/>
    <lineage>
        <taxon>Bacteria</taxon>
        <taxon>Pseudomonadati</taxon>
        <taxon>Pseudomonadota</taxon>
        <taxon>Alphaproteobacteria</taxon>
        <taxon>Rhodobacterales</taxon>
        <taxon>Paracoccaceae</taxon>
        <taxon>Pararhodobacter</taxon>
    </lineage>
</organism>
<comment type="caution">
    <text evidence="6">The sequence shown here is derived from an EMBL/GenBank/DDBJ whole genome shotgun (WGS) entry which is preliminary data.</text>
</comment>
<dbReference type="InterPro" id="IPR036271">
    <property type="entry name" value="Tet_transcr_reg_TetR-rel_C_sf"/>
</dbReference>
<keyword evidence="2 4" id="KW-0238">DNA-binding</keyword>
<dbReference type="Gene3D" id="1.10.357.10">
    <property type="entry name" value="Tetracycline Repressor, domain 2"/>
    <property type="match status" value="1"/>
</dbReference>
<dbReference type="InterPro" id="IPR050109">
    <property type="entry name" value="HTH-type_TetR-like_transc_reg"/>
</dbReference>
<dbReference type="PANTHER" id="PTHR30055:SF234">
    <property type="entry name" value="HTH-TYPE TRANSCRIPTIONAL REGULATOR BETI"/>
    <property type="match status" value="1"/>
</dbReference>
<keyword evidence="1" id="KW-0805">Transcription regulation</keyword>
<reference evidence="6 7" key="1">
    <citation type="submission" date="2018-04" db="EMBL/GenBank/DDBJ databases">
        <title>Pararhodobacter oceanense sp. nov., isolated from marine intertidal sediment.</title>
        <authorList>
            <person name="Wang X.-L."/>
            <person name="Du Z.-J."/>
        </authorList>
    </citation>
    <scope>NUCLEOTIDE SEQUENCE [LARGE SCALE GENOMIC DNA]</scope>
    <source>
        <strain evidence="6 7">AM505</strain>
    </source>
</reference>
<dbReference type="PANTHER" id="PTHR30055">
    <property type="entry name" value="HTH-TYPE TRANSCRIPTIONAL REGULATOR RUTR"/>
    <property type="match status" value="1"/>
</dbReference>
<evidence type="ECO:0000313" key="7">
    <source>
        <dbReference type="Proteomes" id="UP000245911"/>
    </source>
</evidence>
<sequence length="208" mass="22954">MARKPGSRADITGPRLREVALRLFARDGYAAVSMRQIAAEVGVQAGALYLYTADKQSLLFDLMKSHMDAVLAAWAESAAPEGDAKLRLEHFARFHIRFHAARADAVFIAYMEMRNLTPENFAVLEDLRKRYERELEAILQAGQAEGTLNVPDTKLAAMALIAMLTGVNTWFREGGRLSRDRVEDIYVDMVLKAAGAQAPAGSGENISR</sequence>
<evidence type="ECO:0000313" key="6">
    <source>
        <dbReference type="EMBL" id="PVH30317.1"/>
    </source>
</evidence>
<dbReference type="PRINTS" id="PR00455">
    <property type="entry name" value="HTHTETR"/>
</dbReference>
<gene>
    <name evidence="6" type="ORF">DDE20_01815</name>
</gene>
<name>A0A2T8HY16_9RHOB</name>
<dbReference type="GO" id="GO:0000976">
    <property type="term" value="F:transcription cis-regulatory region binding"/>
    <property type="evidence" value="ECO:0007669"/>
    <property type="project" value="TreeGrafter"/>
</dbReference>
<dbReference type="RefSeq" id="WP_116556728.1">
    <property type="nucleotide sequence ID" value="NZ_QDKM01000001.1"/>
</dbReference>
<dbReference type="GO" id="GO:0003700">
    <property type="term" value="F:DNA-binding transcription factor activity"/>
    <property type="evidence" value="ECO:0007669"/>
    <property type="project" value="TreeGrafter"/>
</dbReference>
<dbReference type="OrthoDB" id="9814200at2"/>
<dbReference type="Proteomes" id="UP000245911">
    <property type="component" value="Unassembled WGS sequence"/>
</dbReference>
<dbReference type="Pfam" id="PF00440">
    <property type="entry name" value="TetR_N"/>
    <property type="match status" value="1"/>
</dbReference>
<protein>
    <submittedName>
        <fullName evidence="6">TetR/AcrR family transcriptional regulator</fullName>
    </submittedName>
</protein>
<evidence type="ECO:0000256" key="3">
    <source>
        <dbReference type="ARBA" id="ARBA00023163"/>
    </source>
</evidence>
<dbReference type="InterPro" id="IPR001647">
    <property type="entry name" value="HTH_TetR"/>
</dbReference>
<dbReference type="Pfam" id="PF17932">
    <property type="entry name" value="TetR_C_24"/>
    <property type="match status" value="1"/>
</dbReference>
<dbReference type="InterPro" id="IPR009057">
    <property type="entry name" value="Homeodomain-like_sf"/>
</dbReference>
<evidence type="ECO:0000259" key="5">
    <source>
        <dbReference type="PROSITE" id="PS50977"/>
    </source>
</evidence>
<dbReference type="InterPro" id="IPR041490">
    <property type="entry name" value="KstR2_TetR_C"/>
</dbReference>
<dbReference type="EMBL" id="QDKM01000001">
    <property type="protein sequence ID" value="PVH30317.1"/>
    <property type="molecule type" value="Genomic_DNA"/>
</dbReference>